<protein>
    <submittedName>
        <fullName evidence="4">Uncharacterized protein</fullName>
    </submittedName>
</protein>
<dbReference type="Pfam" id="PF11800">
    <property type="entry name" value="RP-C_C"/>
    <property type="match status" value="1"/>
</dbReference>
<accession>A0A6B3RRV6</accession>
<dbReference type="InterPro" id="IPR047611">
    <property type="entry name" value="RepABC_RepC"/>
</dbReference>
<evidence type="ECO:0000313" key="5">
    <source>
        <dbReference type="Proteomes" id="UP000481421"/>
    </source>
</evidence>
<dbReference type="NCBIfam" id="NF040974">
    <property type="entry name" value="RepABC_RepC"/>
    <property type="match status" value="1"/>
</dbReference>
<dbReference type="Proteomes" id="UP000481421">
    <property type="component" value="Unassembled WGS sequence"/>
</dbReference>
<comment type="caution">
    <text evidence="4">The sequence shown here is derived from an EMBL/GenBank/DDBJ whole genome shotgun (WGS) entry which is preliminary data.</text>
</comment>
<organism evidence="4 5">
    <name type="scientific">Pseudotabrizicola algicola</name>
    <dbReference type="NCBI Taxonomy" id="2709381"/>
    <lineage>
        <taxon>Bacteria</taxon>
        <taxon>Pseudomonadati</taxon>
        <taxon>Pseudomonadota</taxon>
        <taxon>Alphaproteobacteria</taxon>
        <taxon>Rhodobacterales</taxon>
        <taxon>Paracoccaceae</taxon>
        <taxon>Pseudotabrizicola</taxon>
    </lineage>
</organism>
<dbReference type="InterPro" id="IPR021760">
    <property type="entry name" value="RepC_C"/>
</dbReference>
<feature type="region of interest" description="Disordered" evidence="1">
    <location>
        <begin position="1"/>
        <end position="21"/>
    </location>
</feature>
<feature type="compositionally biased region" description="Polar residues" evidence="1">
    <location>
        <begin position="251"/>
        <end position="263"/>
    </location>
</feature>
<sequence length="382" mass="42013">MSSPVQRHVRRTNSSYLTDRSNVTPVKTEDARWSLLDLVRRCRKPLGLRDRDIAVLRGLLSFVPQSADPNSLVVFASNRALIERCDGIDERTLRRRLTNLKANGLLARKSSPNGKRYRVQDECAESKLTYGIDLAPLFAIRSHLIALAEECSREEIRCKALRSVIRDILYHRAETIQPALHDLACRSLRRSLSSDQLAGLIQELQENLPQTGAEQSSVADAVTVSDRQNDRHIQKSKKEKYESEVAPEKVSTASRSSDPGSTVMGQTNDITVSECMALAKNAASFASVAAKDWGDVVRLSDTLAPAVGLAKTDVESARKAMGALGSALAILGIIEAFDRIRQPRAYLQALANQAASEGVDFVRMFRSLTNCSAPSARRITIA</sequence>
<keyword evidence="5" id="KW-1185">Reference proteome</keyword>
<feature type="domain" description="Plasmid replication protein C C-terminal" evidence="3">
    <location>
        <begin position="275"/>
        <end position="369"/>
    </location>
</feature>
<evidence type="ECO:0000313" key="4">
    <source>
        <dbReference type="EMBL" id="NEX48757.1"/>
    </source>
</evidence>
<evidence type="ECO:0000259" key="3">
    <source>
        <dbReference type="Pfam" id="PF11800"/>
    </source>
</evidence>
<evidence type="ECO:0000256" key="1">
    <source>
        <dbReference type="SAM" id="MobiDB-lite"/>
    </source>
</evidence>
<feature type="compositionally biased region" description="Polar residues" evidence="1">
    <location>
        <begin position="12"/>
        <end position="21"/>
    </location>
</feature>
<dbReference type="EMBL" id="JAAIKE010000018">
    <property type="protein sequence ID" value="NEX48757.1"/>
    <property type="molecule type" value="Genomic_DNA"/>
</dbReference>
<dbReference type="AlphaFoldDB" id="A0A6B3RRV6"/>
<evidence type="ECO:0000259" key="2">
    <source>
        <dbReference type="Pfam" id="PF03428"/>
    </source>
</evidence>
<dbReference type="RefSeq" id="WP_164615682.1">
    <property type="nucleotide sequence ID" value="NZ_JAAIKE010000018.1"/>
</dbReference>
<feature type="domain" description="Plasmid replication protein C N-terminal" evidence="2">
    <location>
        <begin position="27"/>
        <end position="166"/>
    </location>
</feature>
<feature type="region of interest" description="Disordered" evidence="1">
    <location>
        <begin position="211"/>
        <end position="263"/>
    </location>
</feature>
<name>A0A6B3RRV6_9RHOB</name>
<reference evidence="4 5" key="1">
    <citation type="submission" date="2020-02" db="EMBL/GenBank/DDBJ databases">
        <title>Rhodobacter algicola sp. nov., isolated from microalga culture.</title>
        <authorList>
            <person name="Park C.-Y."/>
        </authorList>
    </citation>
    <scope>NUCLEOTIDE SEQUENCE [LARGE SCALE GENOMIC DNA]</scope>
    <source>
        <strain evidence="4 5">ETT8</strain>
    </source>
</reference>
<dbReference type="InterPro" id="IPR005090">
    <property type="entry name" value="RepC_N"/>
</dbReference>
<dbReference type="Pfam" id="PF03428">
    <property type="entry name" value="RP-C"/>
    <property type="match status" value="1"/>
</dbReference>
<gene>
    <name evidence="4" type="ORF">G3572_21420</name>
</gene>
<proteinExistence type="predicted"/>